<dbReference type="Proteomes" id="UP000693970">
    <property type="component" value="Unassembled WGS sequence"/>
</dbReference>
<organism evidence="2 3">
    <name type="scientific">Nitzschia inconspicua</name>
    <dbReference type="NCBI Taxonomy" id="303405"/>
    <lineage>
        <taxon>Eukaryota</taxon>
        <taxon>Sar</taxon>
        <taxon>Stramenopiles</taxon>
        <taxon>Ochrophyta</taxon>
        <taxon>Bacillariophyta</taxon>
        <taxon>Bacillariophyceae</taxon>
        <taxon>Bacillariophycidae</taxon>
        <taxon>Bacillariales</taxon>
        <taxon>Bacillariaceae</taxon>
        <taxon>Nitzschia</taxon>
    </lineage>
</organism>
<dbReference type="EMBL" id="JAGRRH010000021">
    <property type="protein sequence ID" value="KAG7346936.1"/>
    <property type="molecule type" value="Genomic_DNA"/>
</dbReference>
<evidence type="ECO:0008006" key="4">
    <source>
        <dbReference type="Google" id="ProtNLM"/>
    </source>
</evidence>
<feature type="compositionally biased region" description="Low complexity" evidence="1">
    <location>
        <begin position="17"/>
        <end position="33"/>
    </location>
</feature>
<proteinExistence type="predicted"/>
<feature type="compositionally biased region" description="Low complexity" evidence="1">
    <location>
        <begin position="50"/>
        <end position="68"/>
    </location>
</feature>
<evidence type="ECO:0000313" key="2">
    <source>
        <dbReference type="EMBL" id="KAG7346936.1"/>
    </source>
</evidence>
<evidence type="ECO:0000256" key="1">
    <source>
        <dbReference type="SAM" id="MobiDB-lite"/>
    </source>
</evidence>
<keyword evidence="3" id="KW-1185">Reference proteome</keyword>
<comment type="caution">
    <text evidence="2">The sequence shown here is derived from an EMBL/GenBank/DDBJ whole genome shotgun (WGS) entry which is preliminary data.</text>
</comment>
<dbReference type="AlphaFoldDB" id="A0A9K3KP60"/>
<accession>A0A9K3KP60</accession>
<feature type="region of interest" description="Disordered" evidence="1">
    <location>
        <begin position="1"/>
        <end position="112"/>
    </location>
</feature>
<dbReference type="OrthoDB" id="49300at2759"/>
<sequence>MVWNPIKANNMRRRQKSQSPSSSSDSSTRGSKSLFGTKHKRTMFRKDSAALTEASSMSSRSTAAAESAPWRVENIRPAPPRPEEWWEGAGSSDTDSYEADEHGNVSPKVVFSPRVPGRRTKFHNCGLQTWLRAREEWQQRTVETLPARSTPAEHVQLVKGLTKASTQRTYELPRPMALSDLISVYQDIWSGEGI</sequence>
<evidence type="ECO:0000313" key="3">
    <source>
        <dbReference type="Proteomes" id="UP000693970"/>
    </source>
</evidence>
<reference evidence="2" key="2">
    <citation type="submission" date="2021-04" db="EMBL/GenBank/DDBJ databases">
        <authorList>
            <person name="Podell S."/>
        </authorList>
    </citation>
    <scope>NUCLEOTIDE SEQUENCE</scope>
    <source>
        <strain evidence="2">Hildebrandi</strain>
    </source>
</reference>
<reference evidence="2" key="1">
    <citation type="journal article" date="2021" name="Sci. Rep.">
        <title>Diploid genomic architecture of Nitzschia inconspicua, an elite biomass production diatom.</title>
        <authorList>
            <person name="Oliver A."/>
            <person name="Podell S."/>
            <person name="Pinowska A."/>
            <person name="Traller J.C."/>
            <person name="Smith S.R."/>
            <person name="McClure R."/>
            <person name="Beliaev A."/>
            <person name="Bohutskyi P."/>
            <person name="Hill E.A."/>
            <person name="Rabines A."/>
            <person name="Zheng H."/>
            <person name="Allen L.Z."/>
            <person name="Kuo A."/>
            <person name="Grigoriev I.V."/>
            <person name="Allen A.E."/>
            <person name="Hazlebeck D."/>
            <person name="Allen E.E."/>
        </authorList>
    </citation>
    <scope>NUCLEOTIDE SEQUENCE</scope>
    <source>
        <strain evidence="2">Hildebrandi</strain>
    </source>
</reference>
<gene>
    <name evidence="2" type="ORF">IV203_006005</name>
</gene>
<name>A0A9K3KP60_9STRA</name>
<protein>
    <recommendedName>
        <fullName evidence="4">DUF4050 domain-containing protein</fullName>
    </recommendedName>
</protein>